<feature type="domain" description="NodB homology" evidence="3">
    <location>
        <begin position="87"/>
        <end position="135"/>
    </location>
</feature>
<keyword evidence="2" id="KW-0732">Signal</keyword>
<organism evidence="4 5">
    <name type="scientific">Luteimonas notoginsengisoli</name>
    <dbReference type="NCBI Taxonomy" id="1578200"/>
    <lineage>
        <taxon>Bacteria</taxon>
        <taxon>Pseudomonadati</taxon>
        <taxon>Pseudomonadota</taxon>
        <taxon>Gammaproteobacteria</taxon>
        <taxon>Lysobacterales</taxon>
        <taxon>Lysobacteraceae</taxon>
        <taxon>Luteimonas</taxon>
    </lineage>
</organism>
<dbReference type="SUPFAM" id="SSF88713">
    <property type="entry name" value="Glycoside hydrolase/deacetylase"/>
    <property type="match status" value="1"/>
</dbReference>
<comment type="caution">
    <text evidence="4">The sequence shown here is derived from an EMBL/GenBank/DDBJ whole genome shotgun (WGS) entry which is preliminary data.</text>
</comment>
<evidence type="ECO:0000256" key="2">
    <source>
        <dbReference type="ARBA" id="ARBA00022729"/>
    </source>
</evidence>
<proteinExistence type="predicted"/>
<evidence type="ECO:0000313" key="5">
    <source>
        <dbReference type="Proteomes" id="UP001595724"/>
    </source>
</evidence>
<evidence type="ECO:0000313" key="4">
    <source>
        <dbReference type="EMBL" id="MFC3661160.1"/>
    </source>
</evidence>
<sequence length="344" mass="37181">MLKDLSKKALYASGLLGLYHRIRNADTLTVVMFHRILPPDDPRFASCDPDYTLTTEVFGQCLAFFGRHYSVVSEAEVLASRAEGRALPRNALLVTFDDGWSDNADHALPVMRKFGFPGLLFVVSDVIGTRQPFVQEAIVAAWRRGALTVAGLSAAIDAIAGSPAPRAAAGEESIDALRVEIARLEALDAAGFAAVASLLGDVLDDGLRHMVDVDDLRRLQSGNIALGLHGKTHARMTRVDDLEAELGGARQALEARLGSDLPAARSMSFPHGAHDAAIARRARDAGYELVFTSRRLLNPVGDRLGWLLGRTGFETDTVVDATGRFRPDLLALELFRCARGRLGD</sequence>
<comment type="subcellular location">
    <subcellularLocation>
        <location evidence="1">Secreted</location>
    </subcellularLocation>
</comment>
<dbReference type="Proteomes" id="UP001595724">
    <property type="component" value="Unassembled WGS sequence"/>
</dbReference>
<dbReference type="RefSeq" id="WP_386712074.1">
    <property type="nucleotide sequence ID" value="NZ_JBHRYF010000012.1"/>
</dbReference>
<gene>
    <name evidence="4" type="ORF">ACFOM9_13915</name>
</gene>
<keyword evidence="5" id="KW-1185">Reference proteome</keyword>
<evidence type="ECO:0000256" key="1">
    <source>
        <dbReference type="ARBA" id="ARBA00004613"/>
    </source>
</evidence>
<dbReference type="Pfam" id="PF01522">
    <property type="entry name" value="Polysacc_deac_1"/>
    <property type="match status" value="2"/>
</dbReference>
<dbReference type="Gene3D" id="3.20.20.370">
    <property type="entry name" value="Glycoside hydrolase/deacetylase"/>
    <property type="match status" value="1"/>
</dbReference>
<dbReference type="EMBL" id="JBHRYF010000012">
    <property type="protein sequence ID" value="MFC3661160.1"/>
    <property type="molecule type" value="Genomic_DNA"/>
</dbReference>
<dbReference type="PANTHER" id="PTHR34216:SF3">
    <property type="entry name" value="POLY-BETA-1,6-N-ACETYL-D-GLUCOSAMINE N-DEACETYLASE"/>
    <property type="match status" value="1"/>
</dbReference>
<feature type="domain" description="NodB homology" evidence="3">
    <location>
        <begin position="187"/>
        <end position="289"/>
    </location>
</feature>
<dbReference type="InterPro" id="IPR011330">
    <property type="entry name" value="Glyco_hydro/deAcase_b/a-brl"/>
</dbReference>
<reference evidence="5" key="1">
    <citation type="journal article" date="2019" name="Int. J. Syst. Evol. Microbiol.">
        <title>The Global Catalogue of Microorganisms (GCM) 10K type strain sequencing project: providing services to taxonomists for standard genome sequencing and annotation.</title>
        <authorList>
            <consortium name="The Broad Institute Genomics Platform"/>
            <consortium name="The Broad Institute Genome Sequencing Center for Infectious Disease"/>
            <person name="Wu L."/>
            <person name="Ma J."/>
        </authorList>
    </citation>
    <scope>NUCLEOTIDE SEQUENCE [LARGE SCALE GENOMIC DNA]</scope>
    <source>
        <strain evidence="5">KCTC 42211</strain>
    </source>
</reference>
<evidence type="ECO:0000259" key="3">
    <source>
        <dbReference type="Pfam" id="PF01522"/>
    </source>
</evidence>
<dbReference type="InterPro" id="IPR051398">
    <property type="entry name" value="Polysacch_Deacetylase"/>
</dbReference>
<protein>
    <submittedName>
        <fullName evidence="4">Polysaccharide deacetylase family protein</fullName>
    </submittedName>
</protein>
<dbReference type="PANTHER" id="PTHR34216">
    <property type="match status" value="1"/>
</dbReference>
<name>A0ABV7UVW9_9GAMM</name>
<dbReference type="InterPro" id="IPR002509">
    <property type="entry name" value="NODB_dom"/>
</dbReference>
<dbReference type="CDD" id="cd10918">
    <property type="entry name" value="CE4_NodB_like_5s_6s"/>
    <property type="match status" value="1"/>
</dbReference>
<accession>A0ABV7UVW9</accession>